<feature type="compositionally biased region" description="Basic and acidic residues" evidence="1">
    <location>
        <begin position="63"/>
        <end position="78"/>
    </location>
</feature>
<dbReference type="VEuPathDB" id="VectorBase:CPIJ001308"/>
<dbReference type="EnsemblMetazoa" id="CPIJ001308-RA">
    <property type="protein sequence ID" value="CPIJ001308-PA"/>
    <property type="gene ID" value="CPIJ001308"/>
</dbReference>
<evidence type="ECO:0000256" key="2">
    <source>
        <dbReference type="SAM" id="SignalP"/>
    </source>
</evidence>
<feature type="region of interest" description="Disordered" evidence="1">
    <location>
        <begin position="93"/>
        <end position="147"/>
    </location>
</feature>
<dbReference type="Proteomes" id="UP000002320">
    <property type="component" value="Unassembled WGS sequence"/>
</dbReference>
<accession>B0W2H8</accession>
<evidence type="ECO:0000256" key="1">
    <source>
        <dbReference type="SAM" id="MobiDB-lite"/>
    </source>
</evidence>
<organism>
    <name type="scientific">Culex quinquefasciatus</name>
    <name type="common">Southern house mosquito</name>
    <name type="synonym">Culex pungens</name>
    <dbReference type="NCBI Taxonomy" id="7176"/>
    <lineage>
        <taxon>Eukaryota</taxon>
        <taxon>Metazoa</taxon>
        <taxon>Ecdysozoa</taxon>
        <taxon>Arthropoda</taxon>
        <taxon>Hexapoda</taxon>
        <taxon>Insecta</taxon>
        <taxon>Pterygota</taxon>
        <taxon>Neoptera</taxon>
        <taxon>Endopterygota</taxon>
        <taxon>Diptera</taxon>
        <taxon>Nematocera</taxon>
        <taxon>Culicoidea</taxon>
        <taxon>Culicidae</taxon>
        <taxon>Culicinae</taxon>
        <taxon>Culicini</taxon>
        <taxon>Culex</taxon>
        <taxon>Culex</taxon>
    </lineage>
</organism>
<dbReference type="OMA" id="HPSAYLI"/>
<sequence>MKFVTFSVGFCLLFIGAQADVSELVNKAPNEIQTCIVLTTHDEQHSATEELLAEEVTTAVGVPRDEQQQDPGHPDYRGPYHYTKPKVELEYAVPDVPPQGRDLDLPKNDYLPPSAEQKDQEEEDVPPQGRNGEFPKKEYLPPAVEEN</sequence>
<evidence type="ECO:0000313" key="5">
    <source>
        <dbReference type="Proteomes" id="UP000002320"/>
    </source>
</evidence>
<name>B0W2H8_CULQU</name>
<dbReference type="AlphaFoldDB" id="B0W2H8"/>
<feature type="region of interest" description="Disordered" evidence="1">
    <location>
        <begin position="59"/>
        <end position="81"/>
    </location>
</feature>
<evidence type="ECO:0000313" key="3">
    <source>
        <dbReference type="EMBL" id="EDS29366.1"/>
    </source>
</evidence>
<gene>
    <name evidence="4" type="primary">6032353</name>
    <name evidence="3" type="ORF">CpipJ_CPIJ001308</name>
</gene>
<dbReference type="VEuPathDB" id="VectorBase:CQUJHB008451"/>
<dbReference type="InParanoid" id="B0W2H8"/>
<proteinExistence type="predicted"/>
<keyword evidence="5" id="KW-1185">Reference proteome</keyword>
<evidence type="ECO:0000313" key="4">
    <source>
        <dbReference type="EnsemblMetazoa" id="CPIJ001308-PA"/>
    </source>
</evidence>
<reference evidence="3" key="1">
    <citation type="submission" date="2007-03" db="EMBL/GenBank/DDBJ databases">
        <title>Annotation of Culex pipiens quinquefasciatus.</title>
        <authorList>
            <consortium name="The Broad Institute Genome Sequencing Platform"/>
            <person name="Atkinson P.W."/>
            <person name="Hemingway J."/>
            <person name="Christensen B.M."/>
            <person name="Higgs S."/>
            <person name="Kodira C."/>
            <person name="Hannick L."/>
            <person name="Megy K."/>
            <person name="O'Leary S."/>
            <person name="Pearson M."/>
            <person name="Haas B.J."/>
            <person name="Mauceli E."/>
            <person name="Wortman J.R."/>
            <person name="Lee N.H."/>
            <person name="Guigo R."/>
            <person name="Stanke M."/>
            <person name="Alvarado L."/>
            <person name="Amedeo P."/>
            <person name="Antoine C.H."/>
            <person name="Arensburger P."/>
            <person name="Bidwell S.L."/>
            <person name="Crawford M."/>
            <person name="Camaro F."/>
            <person name="Devon K."/>
            <person name="Engels R."/>
            <person name="Hammond M."/>
            <person name="Howarth C."/>
            <person name="Koehrsen M."/>
            <person name="Lawson D."/>
            <person name="Montgomery P."/>
            <person name="Nene V."/>
            <person name="Nusbaum C."/>
            <person name="Puiu D."/>
            <person name="Romero-Severson J."/>
            <person name="Severson D.W."/>
            <person name="Shumway M."/>
            <person name="Sisk P."/>
            <person name="Stolte C."/>
            <person name="Zeng Q."/>
            <person name="Eisenstadt E."/>
            <person name="Fraser-Liggett C."/>
            <person name="Strausberg R."/>
            <person name="Galagan J."/>
            <person name="Birren B."/>
            <person name="Collins F.H."/>
        </authorList>
    </citation>
    <scope>NUCLEOTIDE SEQUENCE [LARGE SCALE GENOMIC DNA]</scope>
    <source>
        <strain evidence="3">JHB</strain>
    </source>
</reference>
<feature type="chain" id="PRO_5011407349" evidence="2">
    <location>
        <begin position="20"/>
        <end position="147"/>
    </location>
</feature>
<protein>
    <submittedName>
        <fullName evidence="3">Predicted protein</fullName>
    </submittedName>
</protein>
<dbReference type="KEGG" id="cqu:CpipJ_CPIJ001308"/>
<reference evidence="4" key="2">
    <citation type="submission" date="2021-02" db="UniProtKB">
        <authorList>
            <consortium name="EnsemblMetazoa"/>
        </authorList>
    </citation>
    <scope>IDENTIFICATION</scope>
    <source>
        <strain evidence="4">JHB</strain>
    </source>
</reference>
<dbReference type="HOGENOM" id="CLU_1769876_0_0_1"/>
<feature type="signal peptide" evidence="2">
    <location>
        <begin position="1"/>
        <end position="19"/>
    </location>
</feature>
<keyword evidence="2" id="KW-0732">Signal</keyword>
<dbReference type="EMBL" id="DS231827">
    <property type="protein sequence ID" value="EDS29366.1"/>
    <property type="molecule type" value="Genomic_DNA"/>
</dbReference>